<dbReference type="PANTHER" id="PTHR43179">
    <property type="entry name" value="RHAMNOSYLTRANSFERASE WBBL"/>
    <property type="match status" value="1"/>
</dbReference>
<dbReference type="RefSeq" id="WP_253653347.1">
    <property type="nucleotide sequence ID" value="NZ_BAAAOE010000001.1"/>
</dbReference>
<evidence type="ECO:0000313" key="2">
    <source>
        <dbReference type="Proteomes" id="UP001205740"/>
    </source>
</evidence>
<dbReference type="SUPFAM" id="SSF53448">
    <property type="entry name" value="Nucleotide-diphospho-sugar transferases"/>
    <property type="match status" value="1"/>
</dbReference>
<protein>
    <submittedName>
        <fullName evidence="1">Glycosyltransferase, GT2 family</fullName>
    </submittedName>
</protein>
<dbReference type="Gene3D" id="3.90.550.10">
    <property type="entry name" value="Spore Coat Polysaccharide Biosynthesis Protein SpsA, Chain A"/>
    <property type="match status" value="1"/>
</dbReference>
<comment type="caution">
    <text evidence="1">The sequence shown here is derived from an EMBL/GenBank/DDBJ whole genome shotgun (WGS) entry which is preliminary data.</text>
</comment>
<sequence>MSMLVGVPVYGQQELTHDVVHDLTRERMDFVIVDNRGDYEPVGDEKVVTPPRNLGWAGGSNLALRLAFAEGYDWAMTLNNDVRLSRGFVDGVLPEGLPDDAGVVAPVYDDRAHLAVLSDYAGPAEEYTPRDVYRVTPIVDGTAMAISRDAWRDVGELDERSFGSYAWGANLDLCLRAQDAGYGVYGTETSFINHLGRRTVREMDGRYVRRAMKSMTRAMKTLYGRNWRSRAFPPVIERRELGTHRVVDTLVRTPDQHG</sequence>
<evidence type="ECO:0000313" key="1">
    <source>
        <dbReference type="EMBL" id="MCP2159737.1"/>
    </source>
</evidence>
<keyword evidence="2" id="KW-1185">Reference proteome</keyword>
<dbReference type="PANTHER" id="PTHR43179:SF11">
    <property type="entry name" value="GLYCOSYL TRANSFERASE"/>
    <property type="match status" value="1"/>
</dbReference>
<proteinExistence type="predicted"/>
<organism evidence="1 2">
    <name type="scientific">Williamsia serinedens</name>
    <dbReference type="NCBI Taxonomy" id="391736"/>
    <lineage>
        <taxon>Bacteria</taxon>
        <taxon>Bacillati</taxon>
        <taxon>Actinomycetota</taxon>
        <taxon>Actinomycetes</taxon>
        <taxon>Mycobacteriales</taxon>
        <taxon>Nocardiaceae</taxon>
        <taxon>Williamsia</taxon>
    </lineage>
</organism>
<accession>A0ABT1GXM8</accession>
<reference evidence="1 2" key="1">
    <citation type="submission" date="2022-06" db="EMBL/GenBank/DDBJ databases">
        <title>Genomic Encyclopedia of Archaeal and Bacterial Type Strains, Phase II (KMG-II): from individual species to whole genera.</title>
        <authorList>
            <person name="Goeker M."/>
        </authorList>
    </citation>
    <scope>NUCLEOTIDE SEQUENCE [LARGE SCALE GENOMIC DNA]</scope>
    <source>
        <strain evidence="1 2">DSM 45037</strain>
    </source>
</reference>
<dbReference type="InterPro" id="IPR029044">
    <property type="entry name" value="Nucleotide-diphossugar_trans"/>
</dbReference>
<gene>
    <name evidence="1" type="ORF">LX12_000916</name>
</gene>
<name>A0ABT1GXM8_9NOCA</name>
<dbReference type="EMBL" id="JAMTCG010000002">
    <property type="protein sequence ID" value="MCP2159737.1"/>
    <property type="molecule type" value="Genomic_DNA"/>
</dbReference>
<dbReference type="Proteomes" id="UP001205740">
    <property type="component" value="Unassembled WGS sequence"/>
</dbReference>